<accession>A0A1U7YNA7</accession>
<dbReference type="GeneID" id="104248841"/>
<evidence type="ECO:0000313" key="1">
    <source>
        <dbReference type="Proteomes" id="UP000189701"/>
    </source>
</evidence>
<name>A0A1U7YNA7_NICSY</name>
<reference evidence="1" key="1">
    <citation type="journal article" date="2013" name="Genome Biol.">
        <title>Reference genomes and transcriptomes of Nicotiana sylvestris and Nicotiana tomentosiformis.</title>
        <authorList>
            <person name="Sierro N."/>
            <person name="Battey J.N."/>
            <person name="Ouadi S."/>
            <person name="Bovet L."/>
            <person name="Goepfert S."/>
            <person name="Bakaher N."/>
            <person name="Peitsch M.C."/>
            <person name="Ivanov N.V."/>
        </authorList>
    </citation>
    <scope>NUCLEOTIDE SEQUENCE [LARGE SCALE GENOMIC DNA]</scope>
</reference>
<dbReference type="RefSeq" id="XP_009803471.1">
    <property type="nucleotide sequence ID" value="XM_009805169.1"/>
</dbReference>
<evidence type="ECO:0000313" key="2">
    <source>
        <dbReference type="RefSeq" id="XP_009803471.1"/>
    </source>
</evidence>
<protein>
    <submittedName>
        <fullName evidence="2">Uncharacterized protein LOC104248841</fullName>
    </submittedName>
</protein>
<sequence length="165" mass="18426">MDVLAFFDIEMEENAAVQDDVVCELGDDDFQFPFPIPSKIYRKSNSDHEPASMDLIGGIKCMPSKIYRKLNSDPEPASMDLIAEIKRILDCQKVLKEDFQMLGGGVRHQGMYGGCELDGYHGSEGRDKSAKARGINDSNHFENNGKMNEDPNVYFTGNHTCLLLA</sequence>
<dbReference type="AlphaFoldDB" id="A0A1U7YNA7"/>
<reference evidence="2" key="2">
    <citation type="submission" date="2025-08" db="UniProtKB">
        <authorList>
            <consortium name="RefSeq"/>
        </authorList>
    </citation>
    <scope>IDENTIFICATION</scope>
    <source>
        <tissue evidence="2">Leaf</tissue>
    </source>
</reference>
<dbReference type="KEGG" id="nsy:104248841"/>
<organism evidence="1 2">
    <name type="scientific">Nicotiana sylvestris</name>
    <name type="common">Wood tobacco</name>
    <name type="synonym">South American tobacco</name>
    <dbReference type="NCBI Taxonomy" id="4096"/>
    <lineage>
        <taxon>Eukaryota</taxon>
        <taxon>Viridiplantae</taxon>
        <taxon>Streptophyta</taxon>
        <taxon>Embryophyta</taxon>
        <taxon>Tracheophyta</taxon>
        <taxon>Spermatophyta</taxon>
        <taxon>Magnoliopsida</taxon>
        <taxon>eudicotyledons</taxon>
        <taxon>Gunneridae</taxon>
        <taxon>Pentapetalae</taxon>
        <taxon>asterids</taxon>
        <taxon>lamiids</taxon>
        <taxon>Solanales</taxon>
        <taxon>Solanaceae</taxon>
        <taxon>Nicotianoideae</taxon>
        <taxon>Nicotianeae</taxon>
        <taxon>Nicotiana</taxon>
    </lineage>
</organism>
<dbReference type="Proteomes" id="UP000189701">
    <property type="component" value="Unplaced"/>
</dbReference>
<keyword evidence="1" id="KW-1185">Reference proteome</keyword>
<gene>
    <name evidence="2" type="primary">LOC104248841</name>
</gene>
<proteinExistence type="predicted"/>